<dbReference type="InterPro" id="IPR054539">
    <property type="entry name" value="Beta-prop_PDH"/>
</dbReference>
<accession>A0ABN8XEC8</accession>
<proteinExistence type="predicted"/>
<dbReference type="EC" id="1.1.1.-" evidence="2"/>
<evidence type="ECO:0000313" key="2">
    <source>
        <dbReference type="EMBL" id="CAI9085626.1"/>
    </source>
</evidence>
<feature type="domain" description="Pyrroloquinoline quinone-dependent pyranose dehydrogenase beta-propeller" evidence="1">
    <location>
        <begin position="69"/>
        <end position="414"/>
    </location>
</feature>
<dbReference type="InterPro" id="IPR011041">
    <property type="entry name" value="Quinoprot_gluc/sorb_DH_b-prop"/>
</dbReference>
<evidence type="ECO:0000259" key="1">
    <source>
        <dbReference type="Pfam" id="PF22807"/>
    </source>
</evidence>
<sequence>MNVCNKITVLLFVFLCLLWIKEGHALLISENMSPQKITIDLQKLPKPVVHGSNNWPQIVPPPAKATLHLPPGFKVNIYAKDLDNPRWLALTPTGDVLVAESYSSRIMLLEDNDKDGVVDKISIFADISNGLHLPFGMVFSKDSFYVANTDGVLVFPYKEGQKKLEGRGRKILSLPGSGNHWSRTLALSPDGQVLFVTVGSKTNVDEDPPPRASIVTLKIKSNSSEIYARGLRNPVGLAFYPHSSDLYVTVNERDWLGDDLVPDYLTRVEKGAFYGWPYCYLSPEFIDPRWKNRIEGTKAKELIQSTKTPDVLFQSHSAALGLAFPPPDSNLPEHYKNGAFVALHGSWNRKQATGYKIVFVPFGENHRPKGYYEDFMTGFLLNSYPSKTWGRPCGLLFLPDGSLLLADDGNNIIYRIFYAE</sequence>
<keyword evidence="3" id="KW-1185">Reference proteome</keyword>
<keyword evidence="2" id="KW-0560">Oxidoreductase</keyword>
<protein>
    <submittedName>
        <fullName evidence="2">L-sorbosone dehydrogenase</fullName>
        <ecNumber evidence="2">1.1.1.-</ecNumber>
    </submittedName>
</protein>
<dbReference type="EMBL" id="OX458932">
    <property type="protein sequence ID" value="CAI9085626.1"/>
    <property type="molecule type" value="Genomic_DNA"/>
</dbReference>
<dbReference type="RefSeq" id="WP_009058664.1">
    <property type="nucleotide sequence ID" value="NZ_JAHXRZ010000008.1"/>
</dbReference>
<dbReference type="PANTHER" id="PTHR33546:SF1">
    <property type="entry name" value="LARGE, MULTIFUNCTIONAL SECRETED PROTEIN"/>
    <property type="match status" value="1"/>
</dbReference>
<dbReference type="Pfam" id="PF22807">
    <property type="entry name" value="TrAA12"/>
    <property type="match status" value="1"/>
</dbReference>
<dbReference type="Proteomes" id="UP001161497">
    <property type="component" value="Chromosome"/>
</dbReference>
<dbReference type="SUPFAM" id="SSF50952">
    <property type="entry name" value="Soluble quinoprotein glucose dehydrogenase"/>
    <property type="match status" value="1"/>
</dbReference>
<dbReference type="PANTHER" id="PTHR33546">
    <property type="entry name" value="LARGE, MULTIFUNCTIONAL SECRETED PROTEIN-RELATED"/>
    <property type="match status" value="1"/>
</dbReference>
<dbReference type="GO" id="GO:0016491">
    <property type="term" value="F:oxidoreductase activity"/>
    <property type="evidence" value="ECO:0007669"/>
    <property type="project" value="UniProtKB-KW"/>
</dbReference>
<evidence type="ECO:0000313" key="3">
    <source>
        <dbReference type="Proteomes" id="UP001161497"/>
    </source>
</evidence>
<dbReference type="Gene3D" id="2.120.10.30">
    <property type="entry name" value="TolB, C-terminal domain"/>
    <property type="match status" value="1"/>
</dbReference>
<name>A0ABN8XEC8_9BACT</name>
<gene>
    <name evidence="2" type="ORF">MFUM_1270</name>
</gene>
<reference evidence="2" key="1">
    <citation type="submission" date="2023-03" db="EMBL/GenBank/DDBJ databases">
        <authorList>
            <person name="Cremers G."/>
            <person name="Picone N."/>
        </authorList>
    </citation>
    <scope>NUCLEOTIDE SEQUENCE</scope>
    <source>
        <strain evidence="2">Sample_alias</strain>
    </source>
</reference>
<dbReference type="InterPro" id="IPR011042">
    <property type="entry name" value="6-blade_b-propeller_TolB-like"/>
</dbReference>
<organism evidence="2 3">
    <name type="scientific">Candidatus Methylacidiphilum fumarolicum</name>
    <dbReference type="NCBI Taxonomy" id="591154"/>
    <lineage>
        <taxon>Bacteria</taxon>
        <taxon>Pseudomonadati</taxon>
        <taxon>Verrucomicrobiota</taxon>
        <taxon>Methylacidiphilae</taxon>
        <taxon>Methylacidiphilales</taxon>
        <taxon>Methylacidiphilaceae</taxon>
        <taxon>Methylacidiphilum (ex Ratnadevi et al. 2023)</taxon>
    </lineage>
</organism>